<dbReference type="AlphaFoldDB" id="A0AAJ0HDW8"/>
<evidence type="ECO:0000313" key="1">
    <source>
        <dbReference type="EMBL" id="KAK3348831.1"/>
    </source>
</evidence>
<dbReference type="EMBL" id="JAUIQD010000005">
    <property type="protein sequence ID" value="KAK3348831.1"/>
    <property type="molecule type" value="Genomic_DNA"/>
</dbReference>
<reference evidence="1" key="2">
    <citation type="submission" date="2023-06" db="EMBL/GenBank/DDBJ databases">
        <authorList>
            <consortium name="Lawrence Berkeley National Laboratory"/>
            <person name="Haridas S."/>
            <person name="Hensen N."/>
            <person name="Bonometti L."/>
            <person name="Westerberg I."/>
            <person name="Brannstrom I.O."/>
            <person name="Guillou S."/>
            <person name="Cros-Aarteil S."/>
            <person name="Calhoun S."/>
            <person name="Kuo A."/>
            <person name="Mondo S."/>
            <person name="Pangilinan J."/>
            <person name="Riley R."/>
            <person name="Labutti K."/>
            <person name="Andreopoulos B."/>
            <person name="Lipzen A."/>
            <person name="Chen C."/>
            <person name="Yanf M."/>
            <person name="Daum C."/>
            <person name="Ng V."/>
            <person name="Clum A."/>
            <person name="Steindorff A."/>
            <person name="Ohm R."/>
            <person name="Martin F."/>
            <person name="Silar P."/>
            <person name="Natvig D."/>
            <person name="Lalanne C."/>
            <person name="Gautier V."/>
            <person name="Ament-Velasquez S.L."/>
            <person name="Kruys A."/>
            <person name="Hutchinson M.I."/>
            <person name="Powell A.J."/>
            <person name="Barry K."/>
            <person name="Miller A.N."/>
            <person name="Grigoriev I.V."/>
            <person name="Debuchy R."/>
            <person name="Gladieux P."/>
            <person name="Thoren M.H."/>
            <person name="Johannesson H."/>
        </authorList>
    </citation>
    <scope>NUCLEOTIDE SEQUENCE</scope>
    <source>
        <strain evidence="1">CBS 955.72</strain>
    </source>
</reference>
<evidence type="ECO:0000313" key="2">
    <source>
        <dbReference type="Proteomes" id="UP001275084"/>
    </source>
</evidence>
<keyword evidence="2" id="KW-1185">Reference proteome</keyword>
<name>A0AAJ0HDW8_9PEZI</name>
<gene>
    <name evidence="1" type="ORF">B0T25DRAFT_632505</name>
</gene>
<proteinExistence type="predicted"/>
<comment type="caution">
    <text evidence="1">The sequence shown here is derived from an EMBL/GenBank/DDBJ whole genome shotgun (WGS) entry which is preliminary data.</text>
</comment>
<sequence length="156" mass="17419">MADFSIGRVSQDTEPISSFSPPIVAMKKETQPLLEEASKIHERLRCTLLHGIPCLCPASTHWGAVRSCPRCHTDFAVSIAPSPTRPGGRCFVFTTWKYLGNGTKNCYWKSHANETGAPLRAYNPGSMHYGYEVKDRVGSDDYWQCTNIYTPTIFQG</sequence>
<organism evidence="1 2">
    <name type="scientific">Lasiosphaeria hispida</name>
    <dbReference type="NCBI Taxonomy" id="260671"/>
    <lineage>
        <taxon>Eukaryota</taxon>
        <taxon>Fungi</taxon>
        <taxon>Dikarya</taxon>
        <taxon>Ascomycota</taxon>
        <taxon>Pezizomycotina</taxon>
        <taxon>Sordariomycetes</taxon>
        <taxon>Sordariomycetidae</taxon>
        <taxon>Sordariales</taxon>
        <taxon>Lasiosphaeriaceae</taxon>
        <taxon>Lasiosphaeria</taxon>
    </lineage>
</organism>
<dbReference type="Proteomes" id="UP001275084">
    <property type="component" value="Unassembled WGS sequence"/>
</dbReference>
<accession>A0AAJ0HDW8</accession>
<protein>
    <submittedName>
        <fullName evidence="1">Uncharacterized protein</fullName>
    </submittedName>
</protein>
<reference evidence="1" key="1">
    <citation type="journal article" date="2023" name="Mol. Phylogenet. Evol.">
        <title>Genome-scale phylogeny and comparative genomics of the fungal order Sordariales.</title>
        <authorList>
            <person name="Hensen N."/>
            <person name="Bonometti L."/>
            <person name="Westerberg I."/>
            <person name="Brannstrom I.O."/>
            <person name="Guillou S."/>
            <person name="Cros-Aarteil S."/>
            <person name="Calhoun S."/>
            <person name="Haridas S."/>
            <person name="Kuo A."/>
            <person name="Mondo S."/>
            <person name="Pangilinan J."/>
            <person name="Riley R."/>
            <person name="LaButti K."/>
            <person name="Andreopoulos B."/>
            <person name="Lipzen A."/>
            <person name="Chen C."/>
            <person name="Yan M."/>
            <person name="Daum C."/>
            <person name="Ng V."/>
            <person name="Clum A."/>
            <person name="Steindorff A."/>
            <person name="Ohm R.A."/>
            <person name="Martin F."/>
            <person name="Silar P."/>
            <person name="Natvig D.O."/>
            <person name="Lalanne C."/>
            <person name="Gautier V."/>
            <person name="Ament-Velasquez S.L."/>
            <person name="Kruys A."/>
            <person name="Hutchinson M.I."/>
            <person name="Powell A.J."/>
            <person name="Barry K."/>
            <person name="Miller A.N."/>
            <person name="Grigoriev I.V."/>
            <person name="Debuchy R."/>
            <person name="Gladieux P."/>
            <person name="Hiltunen Thoren M."/>
            <person name="Johannesson H."/>
        </authorList>
    </citation>
    <scope>NUCLEOTIDE SEQUENCE</scope>
    <source>
        <strain evidence="1">CBS 955.72</strain>
    </source>
</reference>